<keyword evidence="2" id="KW-1133">Transmembrane helix</keyword>
<proteinExistence type="predicted"/>
<dbReference type="Proteomes" id="UP000198855">
    <property type="component" value="Unassembled WGS sequence"/>
</dbReference>
<gene>
    <name evidence="3" type="ORF">SAMN05216378_1006</name>
</gene>
<name>A0A1I1UDD8_9BACL</name>
<evidence type="ECO:0000313" key="4">
    <source>
        <dbReference type="Proteomes" id="UP000198855"/>
    </source>
</evidence>
<feature type="transmembrane region" description="Helical" evidence="2">
    <location>
        <begin position="6"/>
        <end position="22"/>
    </location>
</feature>
<dbReference type="InterPro" id="IPR046118">
    <property type="entry name" value="DUF6115"/>
</dbReference>
<evidence type="ECO:0000313" key="3">
    <source>
        <dbReference type="EMBL" id="SFD68852.1"/>
    </source>
</evidence>
<dbReference type="AlphaFoldDB" id="A0A1I1UDD8"/>
<keyword evidence="1" id="KW-0175">Coiled coil</keyword>
<dbReference type="EMBL" id="FOMT01000001">
    <property type="protein sequence ID" value="SFD68852.1"/>
    <property type="molecule type" value="Genomic_DNA"/>
</dbReference>
<sequence>MSNWTYIVLLGAVVAVASLFLPKKQQAQESKDTRNMEIALEQFMENTELDHQELVKLVTVLREDAKQQAEQSRLRLSEVENKCSSLEQQLTFLQQQRQNDKLLAAQTMTGSVQAQATASMEKPAVDEPASQPIASGIQMRYSDLFELYKQGKSIEAIAKKLHMNKGEVQLILQLAKQEEKAHV</sequence>
<dbReference type="STRING" id="1045775.SAMN05216378_1006"/>
<accession>A0A1I1UDD8</accession>
<dbReference type="RefSeq" id="WP_091181650.1">
    <property type="nucleotide sequence ID" value="NZ_FOMT01000001.1"/>
</dbReference>
<keyword evidence="4" id="KW-1185">Reference proteome</keyword>
<evidence type="ECO:0000256" key="1">
    <source>
        <dbReference type="SAM" id="Coils"/>
    </source>
</evidence>
<reference evidence="4" key="1">
    <citation type="submission" date="2016-10" db="EMBL/GenBank/DDBJ databases">
        <authorList>
            <person name="Varghese N."/>
            <person name="Submissions S."/>
        </authorList>
    </citation>
    <scope>NUCLEOTIDE SEQUENCE [LARGE SCALE GENOMIC DNA]</scope>
    <source>
        <strain evidence="4">CGMCC 1.10784</strain>
    </source>
</reference>
<keyword evidence="2" id="KW-0812">Transmembrane</keyword>
<keyword evidence="2" id="KW-0472">Membrane</keyword>
<protein>
    <submittedName>
        <fullName evidence="3">Uncharacterized protein</fullName>
    </submittedName>
</protein>
<feature type="coiled-coil region" evidence="1">
    <location>
        <begin position="62"/>
        <end position="96"/>
    </location>
</feature>
<dbReference type="Pfam" id="PF19610">
    <property type="entry name" value="DUF6115"/>
    <property type="match status" value="1"/>
</dbReference>
<organism evidence="3 4">
    <name type="scientific">Paenibacillus catalpae</name>
    <dbReference type="NCBI Taxonomy" id="1045775"/>
    <lineage>
        <taxon>Bacteria</taxon>
        <taxon>Bacillati</taxon>
        <taxon>Bacillota</taxon>
        <taxon>Bacilli</taxon>
        <taxon>Bacillales</taxon>
        <taxon>Paenibacillaceae</taxon>
        <taxon>Paenibacillus</taxon>
    </lineage>
</organism>
<evidence type="ECO:0000256" key="2">
    <source>
        <dbReference type="SAM" id="Phobius"/>
    </source>
</evidence>
<dbReference type="OrthoDB" id="1682562at2"/>